<name>A0A4R4ECB4_9BACL</name>
<organism evidence="2 3">
    <name type="scientific">Paenibacillus albiflavus</name>
    <dbReference type="NCBI Taxonomy" id="2545760"/>
    <lineage>
        <taxon>Bacteria</taxon>
        <taxon>Bacillati</taxon>
        <taxon>Bacillota</taxon>
        <taxon>Bacilli</taxon>
        <taxon>Bacillales</taxon>
        <taxon>Paenibacillaceae</taxon>
        <taxon>Paenibacillus</taxon>
    </lineage>
</organism>
<sequence>MRNFSWNYFWTTGDLDAYLLYKEVTLGNQNQIDDSNEDGFDSESDELFE</sequence>
<proteinExistence type="predicted"/>
<dbReference type="EMBL" id="SKFG01000018">
    <property type="protein sequence ID" value="TCZ75578.1"/>
    <property type="molecule type" value="Genomic_DNA"/>
</dbReference>
<gene>
    <name evidence="2" type="ORF">E0485_16945</name>
</gene>
<dbReference type="OrthoDB" id="1650227at2"/>
<evidence type="ECO:0000313" key="3">
    <source>
        <dbReference type="Proteomes" id="UP000295418"/>
    </source>
</evidence>
<comment type="caution">
    <text evidence="2">The sequence shown here is derived from an EMBL/GenBank/DDBJ whole genome shotgun (WGS) entry which is preliminary data.</text>
</comment>
<dbReference type="InterPro" id="IPR025617">
    <property type="entry name" value="YqzL"/>
</dbReference>
<dbReference type="RefSeq" id="WP_132419257.1">
    <property type="nucleotide sequence ID" value="NZ_SKFG01000018.1"/>
</dbReference>
<feature type="region of interest" description="Disordered" evidence="1">
    <location>
        <begin position="30"/>
        <end position="49"/>
    </location>
</feature>
<evidence type="ECO:0000256" key="1">
    <source>
        <dbReference type="SAM" id="MobiDB-lite"/>
    </source>
</evidence>
<accession>A0A4R4ECB4</accession>
<dbReference type="Pfam" id="PF14006">
    <property type="entry name" value="YqzL"/>
    <property type="match status" value="1"/>
</dbReference>
<evidence type="ECO:0000313" key="2">
    <source>
        <dbReference type="EMBL" id="TCZ75578.1"/>
    </source>
</evidence>
<reference evidence="2 3" key="1">
    <citation type="submission" date="2019-03" db="EMBL/GenBank/DDBJ databases">
        <authorList>
            <person name="Kim M.K.M."/>
        </authorList>
    </citation>
    <scope>NUCLEOTIDE SEQUENCE [LARGE SCALE GENOMIC DNA]</scope>
    <source>
        <strain evidence="2 3">18JY21-1</strain>
    </source>
</reference>
<feature type="compositionally biased region" description="Acidic residues" evidence="1">
    <location>
        <begin position="34"/>
        <end position="49"/>
    </location>
</feature>
<keyword evidence="3" id="KW-1185">Reference proteome</keyword>
<protein>
    <submittedName>
        <fullName evidence="2">YqzL family protein</fullName>
    </submittedName>
</protein>
<dbReference type="Proteomes" id="UP000295418">
    <property type="component" value="Unassembled WGS sequence"/>
</dbReference>
<dbReference type="AlphaFoldDB" id="A0A4R4ECB4"/>